<evidence type="ECO:0000256" key="1">
    <source>
        <dbReference type="SAM" id="Phobius"/>
    </source>
</evidence>
<keyword evidence="1" id="KW-0812">Transmembrane</keyword>
<proteinExistence type="predicted"/>
<dbReference type="EMBL" id="MHNL01000006">
    <property type="protein sequence ID" value="OGZ45527.1"/>
    <property type="molecule type" value="Genomic_DNA"/>
</dbReference>
<name>A0A1G2G5P9_9BACT</name>
<evidence type="ECO:0000313" key="3">
    <source>
        <dbReference type="Proteomes" id="UP000177785"/>
    </source>
</evidence>
<protein>
    <recommendedName>
        <fullName evidence="4">DUF4760 domain-containing protein</fullName>
    </recommendedName>
</protein>
<keyword evidence="1" id="KW-0472">Membrane</keyword>
<evidence type="ECO:0008006" key="4">
    <source>
        <dbReference type="Google" id="ProtNLM"/>
    </source>
</evidence>
<feature type="transmembrane region" description="Helical" evidence="1">
    <location>
        <begin position="12"/>
        <end position="37"/>
    </location>
</feature>
<comment type="caution">
    <text evidence="2">The sequence shown here is derived from an EMBL/GenBank/DDBJ whole genome shotgun (WGS) entry which is preliminary data.</text>
</comment>
<dbReference type="AlphaFoldDB" id="A0A1G2G5P9"/>
<accession>A0A1G2G5P9</accession>
<keyword evidence="1" id="KW-1133">Transmembrane helix</keyword>
<reference evidence="2 3" key="1">
    <citation type="journal article" date="2016" name="Nat. Commun.">
        <title>Thousands of microbial genomes shed light on interconnected biogeochemical processes in an aquifer system.</title>
        <authorList>
            <person name="Anantharaman K."/>
            <person name="Brown C.T."/>
            <person name="Hug L.A."/>
            <person name="Sharon I."/>
            <person name="Castelle C.J."/>
            <person name="Probst A.J."/>
            <person name="Thomas B.C."/>
            <person name="Singh A."/>
            <person name="Wilkins M.J."/>
            <person name="Karaoz U."/>
            <person name="Brodie E.L."/>
            <person name="Williams K.H."/>
            <person name="Hubbard S.S."/>
            <person name="Banfield J.F."/>
        </authorList>
    </citation>
    <scope>NUCLEOTIDE SEQUENCE [LARGE SCALE GENOMIC DNA]</scope>
</reference>
<evidence type="ECO:0000313" key="2">
    <source>
        <dbReference type="EMBL" id="OGZ45527.1"/>
    </source>
</evidence>
<sequence length="174" mass="20449">MFQYLVANWQAVVVLGTLLATWVYVVLVLITLIYIAGQLREARKSRRLEAALTVFRELQTKDARDARKYIYRTIPLSVEGLDDEDLQQHLEAAEEAMLAFERVGYLIQEGHVDAEPILVNHWPVIWKCWGKTEGLIRWGRGKRGDITYFESFAYLFRIAETYRTQRNYPEPQFY</sequence>
<dbReference type="Proteomes" id="UP000177785">
    <property type="component" value="Unassembled WGS sequence"/>
</dbReference>
<gene>
    <name evidence="2" type="ORF">A2756_00720</name>
</gene>
<organism evidence="2 3">
    <name type="scientific">Candidatus Ryanbacteria bacterium RIFCSPHIGHO2_01_FULL_48_27</name>
    <dbReference type="NCBI Taxonomy" id="1802115"/>
    <lineage>
        <taxon>Bacteria</taxon>
        <taxon>Candidatus Ryaniibacteriota</taxon>
    </lineage>
</organism>